<evidence type="ECO:0000313" key="3">
    <source>
        <dbReference type="Proteomes" id="UP000707731"/>
    </source>
</evidence>
<reference evidence="2 3" key="1">
    <citation type="submission" date="2020-10" db="EMBL/GenBank/DDBJ databases">
        <title>Identification of Nocardia species via Next-generation sequencing and recognition of intraspecies genetic diversity.</title>
        <authorList>
            <person name="Li P."/>
            <person name="Li P."/>
            <person name="Lu B."/>
        </authorList>
    </citation>
    <scope>NUCLEOTIDE SEQUENCE [LARGE SCALE GENOMIC DNA]</scope>
    <source>
        <strain evidence="2 3">BJ06-0143</strain>
    </source>
</reference>
<organism evidence="2 3">
    <name type="scientific">Nocardia higoensis</name>
    <dbReference type="NCBI Taxonomy" id="228599"/>
    <lineage>
        <taxon>Bacteria</taxon>
        <taxon>Bacillati</taxon>
        <taxon>Actinomycetota</taxon>
        <taxon>Actinomycetes</taxon>
        <taxon>Mycobacteriales</taxon>
        <taxon>Nocardiaceae</taxon>
        <taxon>Nocardia</taxon>
    </lineage>
</organism>
<evidence type="ECO:0000256" key="1">
    <source>
        <dbReference type="SAM" id="MobiDB-lite"/>
    </source>
</evidence>
<dbReference type="RefSeq" id="WP_195001603.1">
    <property type="nucleotide sequence ID" value="NZ_JADLQN010000001.1"/>
</dbReference>
<comment type="caution">
    <text evidence="2">The sequence shown here is derived from an EMBL/GenBank/DDBJ whole genome shotgun (WGS) entry which is preliminary data.</text>
</comment>
<proteinExistence type="predicted"/>
<evidence type="ECO:0008006" key="4">
    <source>
        <dbReference type="Google" id="ProtNLM"/>
    </source>
</evidence>
<sequence>MYAGSAAVEIPRLLVHAYRAADAIADKFGYYDLSARIIGMIHHAATASDDDLLVATAAYVRTETFFANGQLAIGRRLLERAAEAIDPTRSERDAATYGSIHMRAAVVAAKEFRSDIARAHLNEAARAARYVSENIYHGTAFGPSSVRIHELSLGVELGDTGAAISAADDWAPSGEIPAERRSHFYIDAARAYMQTQRRDDARCSPHGRGHRTSAHARSSLCQRHDRAIESLAQDRNQIVQ</sequence>
<accession>A0ABS0DDY3</accession>
<keyword evidence="3" id="KW-1185">Reference proteome</keyword>
<gene>
    <name evidence="2" type="ORF">IU449_10285</name>
</gene>
<feature type="compositionally biased region" description="Basic residues" evidence="1">
    <location>
        <begin position="205"/>
        <end position="214"/>
    </location>
</feature>
<dbReference type="Proteomes" id="UP000707731">
    <property type="component" value="Unassembled WGS sequence"/>
</dbReference>
<protein>
    <recommendedName>
        <fullName evidence="4">Transcriptional regulator</fullName>
    </recommendedName>
</protein>
<dbReference type="EMBL" id="JADLQN010000001">
    <property type="protein sequence ID" value="MBF6354928.1"/>
    <property type="molecule type" value="Genomic_DNA"/>
</dbReference>
<feature type="region of interest" description="Disordered" evidence="1">
    <location>
        <begin position="197"/>
        <end position="221"/>
    </location>
</feature>
<evidence type="ECO:0000313" key="2">
    <source>
        <dbReference type="EMBL" id="MBF6354928.1"/>
    </source>
</evidence>
<name>A0ABS0DDY3_9NOCA</name>